<comment type="function">
    <text evidence="5">Zinc chaperone that directly transfers zinc cofactor to target proteins, thereby activating them. Zinc is transferred from the CXCC motif in the GTPase domain to the zinc binding site in target proteins in a process requiring GTP hydrolysis.</text>
</comment>
<evidence type="ECO:0000313" key="9">
    <source>
        <dbReference type="Proteomes" id="UP001158644"/>
    </source>
</evidence>
<dbReference type="Proteomes" id="UP001158644">
    <property type="component" value="Unassembled WGS sequence"/>
</dbReference>
<dbReference type="InterPro" id="IPR036627">
    <property type="entry name" value="CobW-likC_sf"/>
</dbReference>
<dbReference type="InterPro" id="IPR003495">
    <property type="entry name" value="CobW/HypB/UreG_nucleotide-bd"/>
</dbReference>
<organism evidence="8 9">
    <name type="scientific">Achromobacter mucicolens</name>
    <dbReference type="NCBI Taxonomy" id="1389922"/>
    <lineage>
        <taxon>Bacteria</taxon>
        <taxon>Pseudomonadati</taxon>
        <taxon>Pseudomonadota</taxon>
        <taxon>Betaproteobacteria</taxon>
        <taxon>Burkholderiales</taxon>
        <taxon>Alcaligenaceae</taxon>
        <taxon>Achromobacter</taxon>
    </lineage>
</organism>
<protein>
    <submittedName>
        <fullName evidence="8">GTP-binding protein</fullName>
    </submittedName>
</protein>
<comment type="catalytic activity">
    <reaction evidence="6">
        <text>GTP + H2O = GDP + phosphate + H(+)</text>
        <dbReference type="Rhea" id="RHEA:19669"/>
        <dbReference type="ChEBI" id="CHEBI:15377"/>
        <dbReference type="ChEBI" id="CHEBI:15378"/>
        <dbReference type="ChEBI" id="CHEBI:37565"/>
        <dbReference type="ChEBI" id="CHEBI:43474"/>
        <dbReference type="ChEBI" id="CHEBI:58189"/>
    </reaction>
    <physiologicalReaction direction="left-to-right" evidence="6">
        <dbReference type="Rhea" id="RHEA:19670"/>
    </physiologicalReaction>
</comment>
<evidence type="ECO:0000256" key="6">
    <source>
        <dbReference type="ARBA" id="ARBA00049117"/>
    </source>
</evidence>
<comment type="caution">
    <text evidence="8">The sequence shown here is derived from an EMBL/GenBank/DDBJ whole genome shotgun (WGS) entry which is preliminary data.</text>
</comment>
<evidence type="ECO:0000256" key="5">
    <source>
        <dbReference type="ARBA" id="ARBA00045658"/>
    </source>
</evidence>
<dbReference type="RefSeq" id="WP_279991175.1">
    <property type="nucleotide sequence ID" value="NZ_JAOBZK010000017.1"/>
</dbReference>
<proteinExistence type="inferred from homology"/>
<dbReference type="GO" id="GO:0016787">
    <property type="term" value="F:hydrolase activity"/>
    <property type="evidence" value="ECO:0007669"/>
    <property type="project" value="UniProtKB-KW"/>
</dbReference>
<keyword evidence="1" id="KW-0547">Nucleotide-binding</keyword>
<comment type="similarity">
    <text evidence="4">Belongs to the SIMIBI class G3E GTPase family. ZNG1 subfamily.</text>
</comment>
<dbReference type="Gene3D" id="3.40.50.300">
    <property type="entry name" value="P-loop containing nucleotide triphosphate hydrolases"/>
    <property type="match status" value="1"/>
</dbReference>
<dbReference type="InterPro" id="IPR051316">
    <property type="entry name" value="Zinc-reg_GTPase_activator"/>
</dbReference>
<dbReference type="Pfam" id="PF02492">
    <property type="entry name" value="cobW"/>
    <property type="match status" value="1"/>
</dbReference>
<keyword evidence="3" id="KW-0143">Chaperone</keyword>
<reference evidence="8 9" key="1">
    <citation type="submission" date="2022-09" db="EMBL/GenBank/DDBJ databases">
        <title>Intensive care unit water sources are persistently colonized with multi-drug resistant bacteria and are the site of extensive horizontal gene transfer of antibiotic resistance genes.</title>
        <authorList>
            <person name="Diorio-Toth L."/>
        </authorList>
    </citation>
    <scope>NUCLEOTIDE SEQUENCE [LARGE SCALE GENOMIC DNA]</scope>
    <source>
        <strain evidence="8 9">GD03967</strain>
    </source>
</reference>
<evidence type="ECO:0000256" key="3">
    <source>
        <dbReference type="ARBA" id="ARBA00023186"/>
    </source>
</evidence>
<dbReference type="CDD" id="cd03112">
    <property type="entry name" value="CobW-like"/>
    <property type="match status" value="1"/>
</dbReference>
<dbReference type="PANTHER" id="PTHR13748:SF62">
    <property type="entry name" value="COBW DOMAIN-CONTAINING PROTEIN"/>
    <property type="match status" value="1"/>
</dbReference>
<dbReference type="InterPro" id="IPR011629">
    <property type="entry name" value="CobW-like_C"/>
</dbReference>
<dbReference type="EMBL" id="JAOBZK010000017">
    <property type="protein sequence ID" value="MDH1179250.1"/>
    <property type="molecule type" value="Genomic_DNA"/>
</dbReference>
<dbReference type="SMART" id="SM00833">
    <property type="entry name" value="CobW_C"/>
    <property type="match status" value="1"/>
</dbReference>
<dbReference type="Gene3D" id="3.30.1220.10">
    <property type="entry name" value="CobW-like, C-terminal domain"/>
    <property type="match status" value="1"/>
</dbReference>
<dbReference type="SUPFAM" id="SSF90002">
    <property type="entry name" value="Hypothetical protein YjiA, C-terminal domain"/>
    <property type="match status" value="1"/>
</dbReference>
<gene>
    <name evidence="8" type="ORF">N5C72_14285</name>
</gene>
<dbReference type="SUPFAM" id="SSF52540">
    <property type="entry name" value="P-loop containing nucleoside triphosphate hydrolases"/>
    <property type="match status" value="1"/>
</dbReference>
<dbReference type="AlphaFoldDB" id="A0ABD4YVD2"/>
<keyword evidence="2" id="KW-0378">Hydrolase</keyword>
<evidence type="ECO:0000256" key="2">
    <source>
        <dbReference type="ARBA" id="ARBA00022801"/>
    </source>
</evidence>
<sequence length="333" mass="35250">MSDDKRVGVTVVSGFLGSGKTSLLNRLLQEPAYAGAVVIVNEYGDIGVDHHLVRLAPDNVVLVEGGCLCCVVSGSVVDTLRDLFMSALGRKIKPFRHVVIETSGLADPAPILFTLKHDRFLAERYVYRGAIVVVSATQGAGQLQTQPEASRQLALADTVVVSKSDLADQAQVQQVERAVAAINPGAGRCVQRPDEPLALMLREAPDLFARQDGVIAANWLAAFSTPPGARHAGVGSVSITLQAPVGRAAFLAGMARIQEHYGQGLLRMKGLICFEGESMPCEVHGVHGELYPLQALRALPDATRASRLVLIVRGVAETEVAGAVREALGQPAA</sequence>
<evidence type="ECO:0000256" key="1">
    <source>
        <dbReference type="ARBA" id="ARBA00022741"/>
    </source>
</evidence>
<dbReference type="InterPro" id="IPR027417">
    <property type="entry name" value="P-loop_NTPase"/>
</dbReference>
<dbReference type="Pfam" id="PF07683">
    <property type="entry name" value="CobW_C"/>
    <property type="match status" value="1"/>
</dbReference>
<evidence type="ECO:0000256" key="4">
    <source>
        <dbReference type="ARBA" id="ARBA00034320"/>
    </source>
</evidence>
<dbReference type="GO" id="GO:0000166">
    <property type="term" value="F:nucleotide binding"/>
    <property type="evidence" value="ECO:0007669"/>
    <property type="project" value="UniProtKB-KW"/>
</dbReference>
<name>A0ABD4YVD2_9BURK</name>
<feature type="domain" description="CobW C-terminal" evidence="7">
    <location>
        <begin position="234"/>
        <end position="328"/>
    </location>
</feature>
<accession>A0ABD4YVD2</accession>
<dbReference type="PANTHER" id="PTHR13748">
    <property type="entry name" value="COBW-RELATED"/>
    <property type="match status" value="1"/>
</dbReference>
<evidence type="ECO:0000313" key="8">
    <source>
        <dbReference type="EMBL" id="MDH1179250.1"/>
    </source>
</evidence>
<evidence type="ECO:0000259" key="7">
    <source>
        <dbReference type="SMART" id="SM00833"/>
    </source>
</evidence>